<feature type="binding site" evidence="14">
    <location>
        <position position="131"/>
    </location>
    <ligand>
        <name>L-threonine</name>
        <dbReference type="ChEBI" id="CHEBI:57926"/>
    </ligand>
</feature>
<evidence type="ECO:0000256" key="8">
    <source>
        <dbReference type="ARBA" id="ARBA00022695"/>
    </source>
</evidence>
<dbReference type="Gene3D" id="3.40.50.11030">
    <property type="entry name" value="Threonylcarbamoyl-AMP synthase, C-terminal domain"/>
    <property type="match status" value="1"/>
</dbReference>
<evidence type="ECO:0000256" key="4">
    <source>
        <dbReference type="ARBA" id="ARBA00015492"/>
    </source>
</evidence>
<feature type="binding site" evidence="14">
    <location>
        <position position="133"/>
    </location>
    <ligand>
        <name>ATP</name>
        <dbReference type="ChEBI" id="CHEBI:30616"/>
    </ligand>
</feature>
<feature type="binding site" evidence="14">
    <location>
        <position position="185"/>
    </location>
    <ligand>
        <name>ATP</name>
        <dbReference type="ChEBI" id="CHEBI:30616"/>
    </ligand>
</feature>
<feature type="domain" description="YrdC-like" evidence="15">
    <location>
        <begin position="3"/>
        <end position="189"/>
    </location>
</feature>
<reference evidence="16 17" key="1">
    <citation type="journal article" date="2011" name="Stand. Genomic Sci.">
        <title>Complete genome sequence of Haliscomenobacter hydrossis type strain (O).</title>
        <authorList>
            <consortium name="US DOE Joint Genome Institute (JGI-PGF)"/>
            <person name="Daligault H."/>
            <person name="Lapidus A."/>
            <person name="Zeytun A."/>
            <person name="Nolan M."/>
            <person name="Lucas S."/>
            <person name="Del Rio T.G."/>
            <person name="Tice H."/>
            <person name="Cheng J.F."/>
            <person name="Tapia R."/>
            <person name="Han C."/>
            <person name="Goodwin L."/>
            <person name="Pitluck S."/>
            <person name="Liolios K."/>
            <person name="Pagani I."/>
            <person name="Ivanova N."/>
            <person name="Huntemann M."/>
            <person name="Mavromatis K."/>
            <person name="Mikhailova N."/>
            <person name="Pati A."/>
            <person name="Chen A."/>
            <person name="Palaniappan K."/>
            <person name="Land M."/>
            <person name="Hauser L."/>
            <person name="Brambilla E.M."/>
            <person name="Rohde M."/>
            <person name="Verbarg S."/>
            <person name="Goker M."/>
            <person name="Bristow J."/>
            <person name="Eisen J.A."/>
            <person name="Markowitz V."/>
            <person name="Hugenholtz P."/>
            <person name="Kyrpides N.C."/>
            <person name="Klenk H.P."/>
            <person name="Woyke T."/>
        </authorList>
    </citation>
    <scope>NUCLEOTIDE SEQUENCE [LARGE SCALE GENOMIC DNA]</scope>
    <source>
        <strain evidence="17">ATCC 27775 / DSM 1100 / LMG 10767 / O</strain>
    </source>
</reference>
<keyword evidence="7 13" id="KW-0819">tRNA processing</keyword>
<dbReference type="InterPro" id="IPR038385">
    <property type="entry name" value="Sua5/YwlC_C"/>
</dbReference>
<dbReference type="OrthoDB" id="9814580at2"/>
<dbReference type="GO" id="GO:0005737">
    <property type="term" value="C:cytoplasm"/>
    <property type="evidence" value="ECO:0007669"/>
    <property type="project" value="UniProtKB-SubCell"/>
</dbReference>
<dbReference type="PANTHER" id="PTHR17490:SF16">
    <property type="entry name" value="THREONYLCARBAMOYL-AMP SYNTHASE"/>
    <property type="match status" value="1"/>
</dbReference>
<proteinExistence type="inferred from homology"/>
<feature type="binding site" evidence="14">
    <location>
        <position position="111"/>
    </location>
    <ligand>
        <name>L-threonine</name>
        <dbReference type="ChEBI" id="CHEBI:57926"/>
    </ligand>
</feature>
<dbReference type="GO" id="GO:0008033">
    <property type="term" value="P:tRNA processing"/>
    <property type="evidence" value="ECO:0007669"/>
    <property type="project" value="UniProtKB-KW"/>
</dbReference>
<feature type="binding site" evidence="14">
    <location>
        <position position="25"/>
    </location>
    <ligand>
        <name>L-threonine</name>
        <dbReference type="ChEBI" id="CHEBI:57926"/>
    </ligand>
</feature>
<evidence type="ECO:0000256" key="7">
    <source>
        <dbReference type="ARBA" id="ARBA00022694"/>
    </source>
</evidence>
<feature type="binding site" evidence="14">
    <location>
        <position position="171"/>
    </location>
    <ligand>
        <name>L-threonine</name>
        <dbReference type="ChEBI" id="CHEBI:57926"/>
    </ligand>
</feature>
<dbReference type="InterPro" id="IPR006070">
    <property type="entry name" value="Sua5-like_dom"/>
</dbReference>
<dbReference type="InterPro" id="IPR010923">
    <property type="entry name" value="T(6)A37_SUA5"/>
</dbReference>
<dbReference type="HOGENOM" id="CLU_031397_0_0_10"/>
<dbReference type="InterPro" id="IPR005145">
    <property type="entry name" value="Sua5_C"/>
</dbReference>
<comment type="subcellular location">
    <subcellularLocation>
        <location evidence="1 13">Cytoplasm</location>
    </subcellularLocation>
</comment>
<name>F4KSY9_HALH1</name>
<evidence type="ECO:0000256" key="11">
    <source>
        <dbReference type="ARBA" id="ARBA00029774"/>
    </source>
</evidence>
<dbReference type="InterPro" id="IPR050156">
    <property type="entry name" value="TC-AMP_synthase_SUA5"/>
</dbReference>
<dbReference type="PANTHER" id="PTHR17490">
    <property type="entry name" value="SUA5"/>
    <property type="match status" value="1"/>
</dbReference>
<evidence type="ECO:0000256" key="5">
    <source>
        <dbReference type="ARBA" id="ARBA00022490"/>
    </source>
</evidence>
<feature type="binding site" evidence="14">
    <location>
        <position position="48"/>
    </location>
    <ligand>
        <name>ATP</name>
        <dbReference type="ChEBI" id="CHEBI:30616"/>
    </ligand>
</feature>
<dbReference type="SUPFAM" id="SSF55821">
    <property type="entry name" value="YrdC/RibB"/>
    <property type="match status" value="1"/>
</dbReference>
<feature type="binding site" evidence="14">
    <location>
        <position position="221"/>
    </location>
    <ligand>
        <name>ATP</name>
        <dbReference type="ChEBI" id="CHEBI:30616"/>
    </ligand>
</feature>
<comment type="function">
    <text evidence="13">Required for the formation of a threonylcarbamoyl group on adenosine at position 37 (t(6)A37) in tRNAs that read codons beginning with adenine.</text>
</comment>
<evidence type="ECO:0000256" key="3">
    <source>
        <dbReference type="ARBA" id="ARBA00012584"/>
    </source>
</evidence>
<dbReference type="AlphaFoldDB" id="F4KSY9"/>
<dbReference type="FunFam" id="3.90.870.10:FF:000009">
    <property type="entry name" value="Threonylcarbamoyl-AMP synthase, putative"/>
    <property type="match status" value="1"/>
</dbReference>
<sequence length="317" mass="34367">MIGQNIAQAAELLKRGEVIAIPTETVYGLAGNALDESTVAKIFAIKQRPSFDPLIVHVPDLQSLENWVQNIPTAARQLAQHFMPGALTLLLEKKETISDLVTAGSPLVAMRIPAHPLAQELLRLLPFPLAAPSANPFGYISPTRAEHVAHQLGDQIPYILDGGPCTIGLESTIVGFPEGRATIFRKGGIPVEAIEAVIGPVQVQAHSSSNPQAPGMLKSHYAPRIPLVLGKLTELIPQHQGKAIGVLSFQERYPEIPSERQFALSSSGDYTEAARNLFSAMRYLDQLPLDLIVAELLPEENLGRAINDRLRRASSKN</sequence>
<keyword evidence="5 13" id="KW-0963">Cytoplasm</keyword>
<dbReference type="KEGG" id="hhy:Halhy_1199"/>
<dbReference type="GO" id="GO:0003725">
    <property type="term" value="F:double-stranded RNA binding"/>
    <property type="evidence" value="ECO:0007669"/>
    <property type="project" value="UniProtKB-UniRule"/>
</dbReference>
<feature type="binding site" evidence="14">
    <location>
        <position position="141"/>
    </location>
    <ligand>
        <name>ATP</name>
        <dbReference type="ChEBI" id="CHEBI:30616"/>
    </ligand>
</feature>
<keyword evidence="17" id="KW-1185">Reference proteome</keyword>
<reference key="2">
    <citation type="submission" date="2011-04" db="EMBL/GenBank/DDBJ databases">
        <title>Complete sequence of chromosome of Haliscomenobacter hydrossis DSM 1100.</title>
        <authorList>
            <consortium name="US DOE Joint Genome Institute (JGI-PGF)"/>
            <person name="Lucas S."/>
            <person name="Han J."/>
            <person name="Lapidus A."/>
            <person name="Bruce D."/>
            <person name="Goodwin L."/>
            <person name="Pitluck S."/>
            <person name="Peters L."/>
            <person name="Kyrpides N."/>
            <person name="Mavromatis K."/>
            <person name="Ivanova N."/>
            <person name="Ovchinnikova G."/>
            <person name="Pagani I."/>
            <person name="Daligault H."/>
            <person name="Detter J.C."/>
            <person name="Han C."/>
            <person name="Land M."/>
            <person name="Hauser L."/>
            <person name="Markowitz V."/>
            <person name="Cheng J.-F."/>
            <person name="Hugenholtz P."/>
            <person name="Woyke T."/>
            <person name="Wu D."/>
            <person name="Verbarg S."/>
            <person name="Frueling A."/>
            <person name="Brambilla E."/>
            <person name="Klenk H.-P."/>
            <person name="Eisen J.A."/>
        </authorList>
    </citation>
    <scope>NUCLEOTIDE SEQUENCE</scope>
    <source>
        <strain>DSM 1100</strain>
    </source>
</reference>
<evidence type="ECO:0000256" key="13">
    <source>
        <dbReference type="PIRNR" id="PIRNR004930"/>
    </source>
</evidence>
<dbReference type="GO" id="GO:0005524">
    <property type="term" value="F:ATP binding"/>
    <property type="evidence" value="ECO:0007669"/>
    <property type="project" value="UniProtKB-UniRule"/>
</dbReference>
<dbReference type="InterPro" id="IPR017945">
    <property type="entry name" value="DHBP_synth_RibB-like_a/b_dom"/>
</dbReference>
<comment type="similarity">
    <text evidence="2 13">Belongs to the SUA5 family.</text>
</comment>
<keyword evidence="9 13" id="KW-0547">Nucleotide-binding</keyword>
<accession>F4KSY9</accession>
<dbReference type="GO" id="GO:0006450">
    <property type="term" value="P:regulation of translational fidelity"/>
    <property type="evidence" value="ECO:0007669"/>
    <property type="project" value="TreeGrafter"/>
</dbReference>
<dbReference type="eggNOG" id="COG0009">
    <property type="taxonomic scope" value="Bacteria"/>
</dbReference>
<protein>
    <recommendedName>
        <fullName evidence="4 13">Threonylcarbamoyl-AMP synthase</fullName>
        <shortName evidence="13">TC-AMP synthase</shortName>
        <ecNumber evidence="3 13">2.7.7.87</ecNumber>
    </recommendedName>
    <alternativeName>
        <fullName evidence="11 13">L-threonylcarbamoyladenylate synthase</fullName>
    </alternativeName>
</protein>
<evidence type="ECO:0000256" key="12">
    <source>
        <dbReference type="ARBA" id="ARBA00048366"/>
    </source>
</evidence>
<evidence type="ECO:0000256" key="2">
    <source>
        <dbReference type="ARBA" id="ARBA00007663"/>
    </source>
</evidence>
<gene>
    <name evidence="16" type="ordered locus">Halhy_1199</name>
</gene>
<evidence type="ECO:0000313" key="17">
    <source>
        <dbReference type="Proteomes" id="UP000008461"/>
    </source>
</evidence>
<keyword evidence="10 13" id="KW-0067">ATP-binding</keyword>
<dbReference type="EMBL" id="CP002691">
    <property type="protein sequence ID" value="AEE49096.1"/>
    <property type="molecule type" value="Genomic_DNA"/>
</dbReference>
<dbReference type="PIRSF" id="PIRSF004930">
    <property type="entry name" value="Tln_factor_SUA5"/>
    <property type="match status" value="1"/>
</dbReference>
<dbReference type="EC" id="2.7.7.87" evidence="3 13"/>
<keyword evidence="8 13" id="KW-0548">Nucleotidyltransferase</keyword>
<dbReference type="RefSeq" id="WP_013763651.1">
    <property type="nucleotide sequence ID" value="NC_015510.1"/>
</dbReference>
<evidence type="ECO:0000256" key="6">
    <source>
        <dbReference type="ARBA" id="ARBA00022679"/>
    </source>
</evidence>
<evidence type="ECO:0000313" key="16">
    <source>
        <dbReference type="EMBL" id="AEE49096.1"/>
    </source>
</evidence>
<evidence type="ECO:0000256" key="1">
    <source>
        <dbReference type="ARBA" id="ARBA00004496"/>
    </source>
</evidence>
<evidence type="ECO:0000256" key="10">
    <source>
        <dbReference type="ARBA" id="ARBA00022840"/>
    </source>
</evidence>
<evidence type="ECO:0000256" key="9">
    <source>
        <dbReference type="ARBA" id="ARBA00022741"/>
    </source>
</evidence>
<dbReference type="PROSITE" id="PS51163">
    <property type="entry name" value="YRDC"/>
    <property type="match status" value="1"/>
</dbReference>
<dbReference type="Pfam" id="PF01300">
    <property type="entry name" value="Sua5_yciO_yrdC"/>
    <property type="match status" value="1"/>
</dbReference>
<organism evidence="16 17">
    <name type="scientific">Haliscomenobacter hydrossis (strain ATCC 27775 / DSM 1100 / LMG 10767 / O)</name>
    <dbReference type="NCBI Taxonomy" id="760192"/>
    <lineage>
        <taxon>Bacteria</taxon>
        <taxon>Pseudomonadati</taxon>
        <taxon>Bacteroidota</taxon>
        <taxon>Saprospiria</taxon>
        <taxon>Saprospirales</taxon>
        <taxon>Haliscomenobacteraceae</taxon>
        <taxon>Haliscomenobacter</taxon>
    </lineage>
</organism>
<evidence type="ECO:0000259" key="15">
    <source>
        <dbReference type="PROSITE" id="PS51163"/>
    </source>
</evidence>
<dbReference type="GO" id="GO:0000049">
    <property type="term" value="F:tRNA binding"/>
    <property type="evidence" value="ECO:0007669"/>
    <property type="project" value="TreeGrafter"/>
</dbReference>
<keyword evidence="6 13" id="KW-0808">Transferase</keyword>
<dbReference type="Gene3D" id="3.90.870.10">
    <property type="entry name" value="DHBP synthase"/>
    <property type="match status" value="1"/>
</dbReference>
<evidence type="ECO:0000256" key="14">
    <source>
        <dbReference type="PIRSR" id="PIRSR004930-1"/>
    </source>
</evidence>
<dbReference type="GO" id="GO:0061710">
    <property type="term" value="F:L-threonylcarbamoyladenylate synthase"/>
    <property type="evidence" value="ECO:0007669"/>
    <property type="project" value="UniProtKB-EC"/>
</dbReference>
<dbReference type="NCBIfam" id="TIGR00057">
    <property type="entry name" value="L-threonylcarbamoyladenylate synthase"/>
    <property type="match status" value="1"/>
</dbReference>
<dbReference type="Pfam" id="PF03481">
    <property type="entry name" value="Sua5_C"/>
    <property type="match status" value="1"/>
</dbReference>
<dbReference type="STRING" id="760192.Halhy_1199"/>
<comment type="catalytic activity">
    <reaction evidence="12 13">
        <text>L-threonine + hydrogencarbonate + ATP = L-threonylcarbamoyladenylate + diphosphate + H2O</text>
        <dbReference type="Rhea" id="RHEA:36407"/>
        <dbReference type="ChEBI" id="CHEBI:15377"/>
        <dbReference type="ChEBI" id="CHEBI:17544"/>
        <dbReference type="ChEBI" id="CHEBI:30616"/>
        <dbReference type="ChEBI" id="CHEBI:33019"/>
        <dbReference type="ChEBI" id="CHEBI:57926"/>
        <dbReference type="ChEBI" id="CHEBI:73682"/>
        <dbReference type="EC" id="2.7.7.87"/>
    </reaction>
</comment>
<dbReference type="Proteomes" id="UP000008461">
    <property type="component" value="Chromosome"/>
</dbReference>
<feature type="binding site" evidence="14">
    <location>
        <position position="57"/>
    </location>
    <ligand>
        <name>L-threonine</name>
        <dbReference type="ChEBI" id="CHEBI:57926"/>
    </ligand>
</feature>